<gene>
    <name evidence="1" type="ORF">H8744_16980</name>
</gene>
<keyword evidence="2" id="KW-1185">Reference proteome</keyword>
<protein>
    <submittedName>
        <fullName evidence="1">Cyclically-permuted mutarotase family protein</fullName>
    </submittedName>
</protein>
<dbReference type="InterPro" id="IPR015915">
    <property type="entry name" value="Kelch-typ_b-propeller"/>
</dbReference>
<evidence type="ECO:0000313" key="1">
    <source>
        <dbReference type="EMBL" id="MBC8594907.1"/>
    </source>
</evidence>
<sequence length="363" mass="39237">MVSCSSEASPRKQRVCIQQMSGFPNEESGFSLGVSACYAGIIGDRLIIAGGCNFPGKPASEGGEKRFYQGIYSAKITSDTTLVWSQVGELPFSAAYGVSISHSGKLFIIGGNNSERSFSSVFSISLTDSGKAVLDTLPSLPVTLDNMAGAILDNALYVVGGNENGMPASSVYSFCLDAPQKGWREEIPFPGVPRVQPVCAVQNGLLFIWGGFCPRVGERDANVAMDGYCYQPLKKVWEPIMGAGIKEADEKLTLTGGTSTAMSDSLIVCTGGVNKDIFWDAISGKYSFIPRENYLTQPVDWYRFNKNLMVYDIRHNCWATWGEYSCLARAGAVAVGNGRELFIIGGELKPGIRTTEIDRLIIE</sequence>
<dbReference type="InterPro" id="IPR019937">
    <property type="entry name" value="Cycl-permuted_mutarotase"/>
</dbReference>
<accession>A0A926FA54</accession>
<dbReference type="EMBL" id="JACRTF010000001">
    <property type="protein sequence ID" value="MBC8594907.1"/>
    <property type="molecule type" value="Genomic_DNA"/>
</dbReference>
<dbReference type="Proteomes" id="UP000651085">
    <property type="component" value="Unassembled WGS sequence"/>
</dbReference>
<dbReference type="AlphaFoldDB" id="A0A926FA54"/>
<evidence type="ECO:0000313" key="2">
    <source>
        <dbReference type="Proteomes" id="UP000651085"/>
    </source>
</evidence>
<dbReference type="Gene3D" id="2.120.10.80">
    <property type="entry name" value="Kelch-type beta propeller"/>
    <property type="match status" value="2"/>
</dbReference>
<organism evidence="1 2">
    <name type="scientific">Jilunia laotingensis</name>
    <dbReference type="NCBI Taxonomy" id="2763675"/>
    <lineage>
        <taxon>Bacteria</taxon>
        <taxon>Pseudomonadati</taxon>
        <taxon>Bacteroidota</taxon>
        <taxon>Bacteroidia</taxon>
        <taxon>Bacteroidales</taxon>
        <taxon>Bacteroidaceae</taxon>
        <taxon>Jilunia</taxon>
    </lineage>
</organism>
<dbReference type="SUPFAM" id="SSF117281">
    <property type="entry name" value="Kelch motif"/>
    <property type="match status" value="1"/>
</dbReference>
<dbReference type="InterPro" id="IPR056734">
    <property type="entry name" value="NANM"/>
</dbReference>
<dbReference type="PANTHER" id="PTHR45632">
    <property type="entry name" value="LD33804P"/>
    <property type="match status" value="1"/>
</dbReference>
<reference evidence="1" key="1">
    <citation type="submission" date="2020-08" db="EMBL/GenBank/DDBJ databases">
        <title>Genome public.</title>
        <authorList>
            <person name="Liu C."/>
            <person name="Sun Q."/>
        </authorList>
    </citation>
    <scope>NUCLEOTIDE SEQUENCE</scope>
    <source>
        <strain evidence="1">N12</strain>
    </source>
</reference>
<comment type="caution">
    <text evidence="1">The sequence shown here is derived from an EMBL/GenBank/DDBJ whole genome shotgun (WGS) entry which is preliminary data.</text>
</comment>
<proteinExistence type="predicted"/>
<dbReference type="NCBIfam" id="TIGR03548">
    <property type="entry name" value="mutarot_permut"/>
    <property type="match status" value="1"/>
</dbReference>
<dbReference type="Pfam" id="PF24996">
    <property type="entry name" value="NANM"/>
    <property type="match status" value="2"/>
</dbReference>
<name>A0A926FA54_9BACT</name>